<dbReference type="AlphaFoldDB" id="A0A1I6UF98"/>
<keyword evidence="3" id="KW-1185">Reference proteome</keyword>
<dbReference type="SUPFAM" id="SSF52540">
    <property type="entry name" value="P-loop containing nucleoside triphosphate hydrolases"/>
    <property type="match status" value="1"/>
</dbReference>
<dbReference type="InterPro" id="IPR025669">
    <property type="entry name" value="AAA_dom"/>
</dbReference>
<dbReference type="Gene3D" id="3.40.50.300">
    <property type="entry name" value="P-loop containing nucleotide triphosphate hydrolases"/>
    <property type="match status" value="1"/>
</dbReference>
<evidence type="ECO:0000313" key="2">
    <source>
        <dbReference type="EMBL" id="SFT00064.1"/>
    </source>
</evidence>
<sequence length="278" mass="30235">MYAYSVWSPERGPQTTALIAGLARAHAERDDRVLVVDFTPPGDGVSEYFGVEPGGESDENVVTHLIEENDDPFEELAEPVEPGVDLVPTHEHLADLENTLDQNAMLAEISASSRNYEYPRSEQLHRVISDSKAFYEYDIILVDAGSGTDQHAYNGIYAANRVLLPYEAGGDPEAVTAGFEDVQNALESIDVVPLGTVATGVEPGETGDRGDTPPDLPSMDSSIADCPSLFEDARVACSSFLDFEQNEEYRQLEPNERNVVESISKLAADIATTLKNPN</sequence>
<proteinExistence type="predicted"/>
<feature type="domain" description="AAA" evidence="1">
    <location>
        <begin position="18"/>
        <end position="168"/>
    </location>
</feature>
<dbReference type="PANTHER" id="PTHR13696:SF99">
    <property type="entry name" value="COBYRINIC ACID AC-DIAMIDE SYNTHASE"/>
    <property type="match status" value="1"/>
</dbReference>
<reference evidence="3" key="1">
    <citation type="submission" date="2016-10" db="EMBL/GenBank/DDBJ databases">
        <authorList>
            <person name="Varghese N."/>
            <person name="Submissions S."/>
        </authorList>
    </citation>
    <scope>NUCLEOTIDE SEQUENCE [LARGE SCALE GENOMIC DNA]</scope>
    <source>
        <strain evidence="3">DSM 22427</strain>
    </source>
</reference>
<dbReference type="Proteomes" id="UP000199199">
    <property type="component" value="Unassembled WGS sequence"/>
</dbReference>
<organism evidence="2 3">
    <name type="scientific">Halostagnicola kamekurae</name>
    <dbReference type="NCBI Taxonomy" id="619731"/>
    <lineage>
        <taxon>Archaea</taxon>
        <taxon>Methanobacteriati</taxon>
        <taxon>Methanobacteriota</taxon>
        <taxon>Stenosarchaea group</taxon>
        <taxon>Halobacteria</taxon>
        <taxon>Halobacteriales</taxon>
        <taxon>Natrialbaceae</taxon>
        <taxon>Halostagnicola</taxon>
    </lineage>
</organism>
<dbReference type="OrthoDB" id="36110at2157"/>
<dbReference type="RefSeq" id="WP_092906967.1">
    <property type="nucleotide sequence ID" value="NZ_FOZS01000004.1"/>
</dbReference>
<protein>
    <submittedName>
        <fullName evidence="2">AAA domain-containing protein</fullName>
    </submittedName>
</protein>
<dbReference type="InterPro" id="IPR027417">
    <property type="entry name" value="P-loop_NTPase"/>
</dbReference>
<evidence type="ECO:0000313" key="3">
    <source>
        <dbReference type="Proteomes" id="UP000199199"/>
    </source>
</evidence>
<dbReference type="Pfam" id="PF13614">
    <property type="entry name" value="AAA_31"/>
    <property type="match status" value="1"/>
</dbReference>
<evidence type="ECO:0000259" key="1">
    <source>
        <dbReference type="Pfam" id="PF13614"/>
    </source>
</evidence>
<name>A0A1I6UF98_9EURY</name>
<accession>A0A1I6UF98</accession>
<dbReference type="PANTHER" id="PTHR13696">
    <property type="entry name" value="P-LOOP CONTAINING NUCLEOSIDE TRIPHOSPHATE HYDROLASE"/>
    <property type="match status" value="1"/>
</dbReference>
<dbReference type="InterPro" id="IPR050678">
    <property type="entry name" value="DNA_Partitioning_ATPase"/>
</dbReference>
<gene>
    <name evidence="2" type="ORF">SAMN04488556_3814</name>
</gene>
<dbReference type="EMBL" id="FOZS01000004">
    <property type="protein sequence ID" value="SFT00064.1"/>
    <property type="molecule type" value="Genomic_DNA"/>
</dbReference>